<proteinExistence type="predicted"/>
<keyword evidence="3" id="KW-1185">Reference proteome</keyword>
<reference evidence="3" key="1">
    <citation type="journal article" date="2019" name="Int. J. Syst. Evol. Microbiol.">
        <title>The Global Catalogue of Microorganisms (GCM) 10K type strain sequencing project: providing services to taxonomists for standard genome sequencing and annotation.</title>
        <authorList>
            <consortium name="The Broad Institute Genomics Platform"/>
            <consortium name="The Broad Institute Genome Sequencing Center for Infectious Disease"/>
            <person name="Wu L."/>
            <person name="Ma J."/>
        </authorList>
    </citation>
    <scope>NUCLEOTIDE SEQUENCE [LARGE SCALE GENOMIC DNA]</scope>
    <source>
        <strain evidence="3">JCM 11496</strain>
    </source>
</reference>
<evidence type="ECO:0000313" key="2">
    <source>
        <dbReference type="EMBL" id="MFD1848073.1"/>
    </source>
</evidence>
<dbReference type="RefSeq" id="WP_343881506.1">
    <property type="nucleotide sequence ID" value="NZ_BAAAIJ010000059.1"/>
</dbReference>
<gene>
    <name evidence="2" type="ORF">ACFSFX_15920</name>
</gene>
<dbReference type="EMBL" id="JBHUGA010000067">
    <property type="protein sequence ID" value="MFD1848073.1"/>
    <property type="molecule type" value="Genomic_DNA"/>
</dbReference>
<comment type="caution">
    <text evidence="2">The sequence shown here is derived from an EMBL/GenBank/DDBJ whole genome shotgun (WGS) entry which is preliminary data.</text>
</comment>
<name>A0ABW4QBI6_9MICC</name>
<dbReference type="Proteomes" id="UP001597307">
    <property type="component" value="Unassembled WGS sequence"/>
</dbReference>
<evidence type="ECO:0000313" key="3">
    <source>
        <dbReference type="Proteomes" id="UP001597307"/>
    </source>
</evidence>
<organism evidence="2 3">
    <name type="scientific">Arthrobacter flavus</name>
    <dbReference type="NCBI Taxonomy" id="95172"/>
    <lineage>
        <taxon>Bacteria</taxon>
        <taxon>Bacillati</taxon>
        <taxon>Actinomycetota</taxon>
        <taxon>Actinomycetes</taxon>
        <taxon>Micrococcales</taxon>
        <taxon>Micrococcaceae</taxon>
        <taxon>Arthrobacter</taxon>
    </lineage>
</organism>
<feature type="signal peptide" evidence="1">
    <location>
        <begin position="1"/>
        <end position="33"/>
    </location>
</feature>
<feature type="chain" id="PRO_5045536773" evidence="1">
    <location>
        <begin position="34"/>
        <end position="277"/>
    </location>
</feature>
<evidence type="ECO:0000256" key="1">
    <source>
        <dbReference type="SAM" id="SignalP"/>
    </source>
</evidence>
<protein>
    <submittedName>
        <fullName evidence="2">Uncharacterized protein</fullName>
    </submittedName>
</protein>
<accession>A0ABW4QBI6</accession>
<keyword evidence="1" id="KW-0732">Signal</keyword>
<sequence length="277" mass="27907">MKLRAKATLRSTALSVVGALVFATLASPAGAVAEGTDQSEASSGVITESLANVENANPSLLLDSVASGTGTTKFSNGEATIPSDLSDGITMRGEDGERFNIKLPNASSAESPVTHFDGTVMYPGETSANSVIVSDLGVQMLTTIAGADAPVQYSYEVVLEEGQTLALIGDGAAVVNADGSSALIVGDAWAVDANGADVPTSYSVEGATLTQTVEHAAAGDFAYPVVADPVWFLPAVYRCLAGLTLSGPQITRIITTGSPGSIGGALGLAILACLRGK</sequence>